<reference evidence="2" key="1">
    <citation type="submission" date="2023-11" db="EMBL/GenBank/DDBJ databases">
        <authorList>
            <person name="Alioto T."/>
            <person name="Alioto T."/>
            <person name="Gomez Garrido J."/>
        </authorList>
    </citation>
    <scope>NUCLEOTIDE SEQUENCE</scope>
</reference>
<sequence length="162" mass="17657">MCGVHLGFPALLVWAKVGTPLYGDSIAAPKLEYMLGDSSPIAEEEVALCKAFASLASRVEAANRLQEAADQWDRIDEVSSLPIYAPHLDLDPTIYILEESIKPIIGSGIQSVANLHKITHDELQVHSVYTESRAPIEAELRVCSDLSTRLGEEYSTHDIPSG</sequence>
<accession>A0AAI8YU14</accession>
<gene>
    <name evidence="2" type="ORF">LECACI_7A001965</name>
</gene>
<evidence type="ECO:0000256" key="1">
    <source>
        <dbReference type="SAM" id="SignalP"/>
    </source>
</evidence>
<proteinExistence type="predicted"/>
<name>A0AAI8YU14_9PEZI</name>
<feature type="chain" id="PRO_5042580302" evidence="1">
    <location>
        <begin position="16"/>
        <end position="162"/>
    </location>
</feature>
<dbReference type="Proteomes" id="UP001296104">
    <property type="component" value="Unassembled WGS sequence"/>
</dbReference>
<dbReference type="AlphaFoldDB" id="A0AAI8YU14"/>
<feature type="signal peptide" evidence="1">
    <location>
        <begin position="1"/>
        <end position="15"/>
    </location>
</feature>
<keyword evidence="1" id="KW-0732">Signal</keyword>
<evidence type="ECO:0000313" key="3">
    <source>
        <dbReference type="Proteomes" id="UP001296104"/>
    </source>
</evidence>
<comment type="caution">
    <text evidence="2">The sequence shown here is derived from an EMBL/GenBank/DDBJ whole genome shotgun (WGS) entry which is preliminary data.</text>
</comment>
<keyword evidence="3" id="KW-1185">Reference proteome</keyword>
<protein>
    <submittedName>
        <fullName evidence="2">Uncharacterized protein</fullName>
    </submittedName>
</protein>
<evidence type="ECO:0000313" key="2">
    <source>
        <dbReference type="EMBL" id="CAK3869833.1"/>
    </source>
</evidence>
<dbReference type="EMBL" id="CAVMBE010000008">
    <property type="protein sequence ID" value="CAK3869833.1"/>
    <property type="molecule type" value="Genomic_DNA"/>
</dbReference>
<organism evidence="2 3">
    <name type="scientific">Lecanosticta acicola</name>
    <dbReference type="NCBI Taxonomy" id="111012"/>
    <lineage>
        <taxon>Eukaryota</taxon>
        <taxon>Fungi</taxon>
        <taxon>Dikarya</taxon>
        <taxon>Ascomycota</taxon>
        <taxon>Pezizomycotina</taxon>
        <taxon>Dothideomycetes</taxon>
        <taxon>Dothideomycetidae</taxon>
        <taxon>Mycosphaerellales</taxon>
        <taxon>Mycosphaerellaceae</taxon>
        <taxon>Lecanosticta</taxon>
    </lineage>
</organism>